<reference evidence="2 3" key="1">
    <citation type="journal article" date="2014" name="Nature">
        <title>An environmental bacterial taxon with a large and distinct metabolic repertoire.</title>
        <authorList>
            <person name="Wilson M.C."/>
            <person name="Mori T."/>
            <person name="Ruckert C."/>
            <person name="Uria A.R."/>
            <person name="Helf M.J."/>
            <person name="Takada K."/>
            <person name="Gernert C."/>
            <person name="Steffens U.A."/>
            <person name="Heycke N."/>
            <person name="Schmitt S."/>
            <person name="Rinke C."/>
            <person name="Helfrich E.J."/>
            <person name="Brachmann A.O."/>
            <person name="Gurgui C."/>
            <person name="Wakimoto T."/>
            <person name="Kracht M."/>
            <person name="Crusemann M."/>
            <person name="Hentschel U."/>
            <person name="Abe I."/>
            <person name="Matsunaga S."/>
            <person name="Kalinowski J."/>
            <person name="Takeyama H."/>
            <person name="Piel J."/>
        </authorList>
    </citation>
    <scope>NUCLEOTIDE SEQUENCE [LARGE SCALE GENOMIC DNA]</scope>
    <source>
        <strain evidence="3">TSY1</strain>
    </source>
</reference>
<feature type="compositionally biased region" description="Low complexity" evidence="1">
    <location>
        <begin position="85"/>
        <end position="103"/>
    </location>
</feature>
<feature type="compositionally biased region" description="Polar residues" evidence="1">
    <location>
        <begin position="104"/>
        <end position="119"/>
    </location>
</feature>
<dbReference type="Proteomes" id="UP000019141">
    <property type="component" value="Unassembled WGS sequence"/>
</dbReference>
<sequence>MKRGHIELCIDKVVMFGIAGSGKTSALAVMIGRLPPEIRSSTPLMKRPIEVMFMDVDDEQQWIMKTPQQIRDTVAQIIHSRLTVQQTQAQSSPSPASPDQQPPHTTAGQSLPRAENTSTAAPVAVVEVAPSPKKKPTGRVQSEAEGSVDPLMEVDEEWVSLINSAPPSLKPILRLRQILVLDSGGQPHFHEMLPVFLNGASDFVYVFKVHESLDARAIIRYFMEDELVFEFPASQTNEETLKQCTRTMSSLSAKNTDISPARMLFLATHPDMVEEGKLPGVLAALHKRLKEILLPRFKEQIVFCDEEMEEFIFTMNAKKPTKKDRECAEAIRRCLGGKREGRKVVQVPLRWYALYQKLVQVAEGLGKKVLPREQCQSVAESMEIDEESCEEALKFFNGLNICSTFPTSCPTWYSWSHRCC</sequence>
<name>W4L3Z5_ENTF1</name>
<accession>W4L3Z5</accession>
<dbReference type="AlphaFoldDB" id="W4L3Z5"/>
<dbReference type="EMBL" id="AZHW01001506">
    <property type="protein sequence ID" value="ETW92385.1"/>
    <property type="molecule type" value="Genomic_DNA"/>
</dbReference>
<evidence type="ECO:0000256" key="1">
    <source>
        <dbReference type="SAM" id="MobiDB-lite"/>
    </source>
</evidence>
<protein>
    <submittedName>
        <fullName evidence="2">Uncharacterized protein</fullName>
    </submittedName>
</protein>
<dbReference type="SUPFAM" id="SSF52540">
    <property type="entry name" value="P-loop containing nucleoside triphosphate hydrolases"/>
    <property type="match status" value="1"/>
</dbReference>
<feature type="region of interest" description="Disordered" evidence="1">
    <location>
        <begin position="83"/>
        <end position="148"/>
    </location>
</feature>
<keyword evidence="3" id="KW-1185">Reference proteome</keyword>
<comment type="caution">
    <text evidence="2">The sequence shown here is derived from an EMBL/GenBank/DDBJ whole genome shotgun (WGS) entry which is preliminary data.</text>
</comment>
<organism evidence="2 3">
    <name type="scientific">Entotheonella factor</name>
    <dbReference type="NCBI Taxonomy" id="1429438"/>
    <lineage>
        <taxon>Bacteria</taxon>
        <taxon>Pseudomonadati</taxon>
        <taxon>Nitrospinota/Tectimicrobiota group</taxon>
        <taxon>Candidatus Tectimicrobiota</taxon>
        <taxon>Candidatus Entotheonellia</taxon>
        <taxon>Candidatus Entotheonellales</taxon>
        <taxon>Candidatus Entotheonellaceae</taxon>
        <taxon>Candidatus Entotheonella</taxon>
    </lineage>
</organism>
<gene>
    <name evidence="2" type="ORF">ETSY1_43875</name>
</gene>
<feature type="compositionally biased region" description="Low complexity" evidence="1">
    <location>
        <begin position="120"/>
        <end position="131"/>
    </location>
</feature>
<proteinExistence type="predicted"/>
<evidence type="ECO:0000313" key="3">
    <source>
        <dbReference type="Proteomes" id="UP000019141"/>
    </source>
</evidence>
<dbReference type="InterPro" id="IPR027417">
    <property type="entry name" value="P-loop_NTPase"/>
</dbReference>
<dbReference type="HOGENOM" id="CLU_653274_0_0_7"/>
<evidence type="ECO:0000313" key="2">
    <source>
        <dbReference type="EMBL" id="ETW92385.1"/>
    </source>
</evidence>